<dbReference type="PROSITE" id="PS50016">
    <property type="entry name" value="ZF_PHD_2"/>
    <property type="match status" value="1"/>
</dbReference>
<feature type="domain" description="PHD-type" evidence="6">
    <location>
        <begin position="63"/>
        <end position="110"/>
    </location>
</feature>
<dbReference type="EMBL" id="CANHGI010000003">
    <property type="protein sequence ID" value="CAI5445508.1"/>
    <property type="molecule type" value="Genomic_DNA"/>
</dbReference>
<evidence type="ECO:0000259" key="6">
    <source>
        <dbReference type="PROSITE" id="PS50016"/>
    </source>
</evidence>
<feature type="compositionally biased region" description="Basic and acidic residues" evidence="5">
    <location>
        <begin position="692"/>
        <end position="709"/>
    </location>
</feature>
<evidence type="ECO:0000313" key="8">
    <source>
        <dbReference type="Proteomes" id="UP001152747"/>
    </source>
</evidence>
<feature type="compositionally biased region" description="Polar residues" evidence="5">
    <location>
        <begin position="122"/>
        <end position="132"/>
    </location>
</feature>
<dbReference type="PANTHER" id="PTHR46309">
    <property type="entry name" value="PHD FINGER PROTEIN 12"/>
    <property type="match status" value="1"/>
</dbReference>
<dbReference type="SUPFAM" id="SSF57903">
    <property type="entry name" value="FYVE/PHD zinc finger"/>
    <property type="match status" value="2"/>
</dbReference>
<dbReference type="GO" id="GO:0000122">
    <property type="term" value="P:negative regulation of transcription by RNA polymerase II"/>
    <property type="evidence" value="ECO:0007669"/>
    <property type="project" value="TreeGrafter"/>
</dbReference>
<evidence type="ECO:0000256" key="4">
    <source>
        <dbReference type="PROSITE-ProRule" id="PRU00146"/>
    </source>
</evidence>
<keyword evidence="3" id="KW-0862">Zinc</keyword>
<comment type="caution">
    <text evidence="7">The sequence shown here is derived from an EMBL/GenBank/DDBJ whole genome shotgun (WGS) entry which is preliminary data.</text>
</comment>
<dbReference type="InterPro" id="IPR042163">
    <property type="entry name" value="PHF12"/>
</dbReference>
<feature type="region of interest" description="Disordered" evidence="5">
    <location>
        <begin position="24"/>
        <end position="56"/>
    </location>
</feature>
<evidence type="ECO:0000256" key="5">
    <source>
        <dbReference type="SAM" id="MobiDB-lite"/>
    </source>
</evidence>
<evidence type="ECO:0000256" key="3">
    <source>
        <dbReference type="ARBA" id="ARBA00022833"/>
    </source>
</evidence>
<dbReference type="Pfam" id="PF00628">
    <property type="entry name" value="PHD"/>
    <property type="match status" value="1"/>
</dbReference>
<dbReference type="InterPro" id="IPR017956">
    <property type="entry name" value="AT_hook_DNA-bd_motif"/>
</dbReference>
<feature type="region of interest" description="Disordered" evidence="5">
    <location>
        <begin position="1540"/>
        <end position="1581"/>
    </location>
</feature>
<dbReference type="InterPro" id="IPR001965">
    <property type="entry name" value="Znf_PHD"/>
</dbReference>
<feature type="compositionally biased region" description="Low complexity" evidence="5">
    <location>
        <begin position="24"/>
        <end position="34"/>
    </location>
</feature>
<dbReference type="InterPro" id="IPR013083">
    <property type="entry name" value="Znf_RING/FYVE/PHD"/>
</dbReference>
<dbReference type="InterPro" id="IPR019786">
    <property type="entry name" value="Zinc_finger_PHD-type_CS"/>
</dbReference>
<evidence type="ECO:0000256" key="2">
    <source>
        <dbReference type="ARBA" id="ARBA00022771"/>
    </source>
</evidence>
<feature type="region of interest" description="Disordered" evidence="5">
    <location>
        <begin position="992"/>
        <end position="1030"/>
    </location>
</feature>
<evidence type="ECO:0000313" key="7">
    <source>
        <dbReference type="EMBL" id="CAI5445508.1"/>
    </source>
</evidence>
<reference evidence="7" key="1">
    <citation type="submission" date="2022-11" db="EMBL/GenBank/DDBJ databases">
        <authorList>
            <person name="Kikuchi T."/>
        </authorList>
    </citation>
    <scope>NUCLEOTIDE SEQUENCE</scope>
    <source>
        <strain evidence="7">PS1010</strain>
    </source>
</reference>
<organism evidence="7 8">
    <name type="scientific">Caenorhabditis angaria</name>
    <dbReference type="NCBI Taxonomy" id="860376"/>
    <lineage>
        <taxon>Eukaryota</taxon>
        <taxon>Metazoa</taxon>
        <taxon>Ecdysozoa</taxon>
        <taxon>Nematoda</taxon>
        <taxon>Chromadorea</taxon>
        <taxon>Rhabditida</taxon>
        <taxon>Rhabditina</taxon>
        <taxon>Rhabditomorpha</taxon>
        <taxon>Rhabditoidea</taxon>
        <taxon>Rhabditidae</taxon>
        <taxon>Peloderinae</taxon>
        <taxon>Caenorhabditis</taxon>
    </lineage>
</organism>
<dbReference type="GO" id="GO:0003714">
    <property type="term" value="F:transcription corepressor activity"/>
    <property type="evidence" value="ECO:0007669"/>
    <property type="project" value="InterPro"/>
</dbReference>
<dbReference type="PANTHER" id="PTHR46309:SF1">
    <property type="entry name" value="PHD FINGER PROTEIN 12"/>
    <property type="match status" value="1"/>
</dbReference>
<keyword evidence="1" id="KW-0479">Metal-binding</keyword>
<feature type="compositionally biased region" description="Low complexity" evidence="5">
    <location>
        <begin position="1747"/>
        <end position="1765"/>
    </location>
</feature>
<dbReference type="GO" id="GO:0070822">
    <property type="term" value="C:Sin3-type complex"/>
    <property type="evidence" value="ECO:0007669"/>
    <property type="project" value="TreeGrafter"/>
</dbReference>
<feature type="region of interest" description="Disordered" evidence="5">
    <location>
        <begin position="800"/>
        <end position="862"/>
    </location>
</feature>
<feature type="region of interest" description="Disordered" evidence="5">
    <location>
        <begin position="1057"/>
        <end position="1083"/>
    </location>
</feature>
<dbReference type="SMART" id="SM00384">
    <property type="entry name" value="AT_hook"/>
    <property type="match status" value="2"/>
</dbReference>
<feature type="compositionally biased region" description="Low complexity" evidence="5">
    <location>
        <begin position="133"/>
        <end position="144"/>
    </location>
</feature>
<feature type="compositionally biased region" description="Low complexity" evidence="5">
    <location>
        <begin position="805"/>
        <end position="853"/>
    </location>
</feature>
<keyword evidence="2 4" id="KW-0863">Zinc-finger</keyword>
<evidence type="ECO:0000256" key="1">
    <source>
        <dbReference type="ARBA" id="ARBA00022723"/>
    </source>
</evidence>
<dbReference type="GO" id="GO:0003677">
    <property type="term" value="F:DNA binding"/>
    <property type="evidence" value="ECO:0007669"/>
    <property type="project" value="InterPro"/>
</dbReference>
<dbReference type="SMART" id="SM00249">
    <property type="entry name" value="PHD"/>
    <property type="match status" value="2"/>
</dbReference>
<dbReference type="CDD" id="cd15534">
    <property type="entry name" value="PHD2_PHF12_Rco1"/>
    <property type="match status" value="1"/>
</dbReference>
<dbReference type="Proteomes" id="UP001152747">
    <property type="component" value="Unassembled WGS sequence"/>
</dbReference>
<keyword evidence="8" id="KW-1185">Reference proteome</keyword>
<name>A0A9P1N0J9_9PELO</name>
<dbReference type="PROSITE" id="PS01359">
    <property type="entry name" value="ZF_PHD_1"/>
    <property type="match status" value="1"/>
</dbReference>
<feature type="region of interest" description="Disordered" evidence="5">
    <location>
        <begin position="1745"/>
        <end position="1785"/>
    </location>
</feature>
<feature type="region of interest" description="Disordered" evidence="5">
    <location>
        <begin position="649"/>
        <end position="724"/>
    </location>
</feature>
<dbReference type="GO" id="GO:0008270">
    <property type="term" value="F:zinc ion binding"/>
    <property type="evidence" value="ECO:0007669"/>
    <property type="project" value="UniProtKB-KW"/>
</dbReference>
<proteinExistence type="predicted"/>
<feature type="region of interest" description="Disordered" evidence="5">
    <location>
        <begin position="1516"/>
        <end position="1535"/>
    </location>
</feature>
<feature type="compositionally biased region" description="Basic and acidic residues" evidence="5">
    <location>
        <begin position="35"/>
        <end position="46"/>
    </location>
</feature>
<dbReference type="OrthoDB" id="1919692at2759"/>
<sequence length="1785" mass="204741">MSKAKRKFKYDLNEGLMLEIEKLVSPPVSQSQSSSRRDHQQNHCESARNSQSSSSEPWKTIESQICSYCFLGGDILCCESCPASFHLLCLGIDEKQVPEGDWICNRCTNLPPNLRAELSISPSKSTNSICGPSSSSASSSSSYSNQMIPNPKIRAEREEQRNKEAIRYHIHNKNSSSSSSSSKNDEFSRILQAFSKANPTEFRLPPEIEAEHISLPFDNIDKPKEDIVGVECYKCGTCNPFSSVLKCDFCPKHWHLHCVDPPLTVRPTWRKWMCPAHVEVWIDEMTGGRIMIESKRLNLWSKYTDEVLKKSTFQEIWKQFCKKAREIRQQHLSEEFREFKNTKHAVFLELDDQKPSTSNQICEFLVPKTNAKKVVNNRNRFLNQAYSLKNLNSGKKPVKHKYRQMDFEVAEEELDIEDNRRSIEMTENEIFESIYSTNPTRRKQTFDTAFPEGSLENMQKIQAMNNQIMARNRYMTEFQEEQEIINRHWQNLNVRKSVRGGSILDYHPKTLPKSQQKGGEERGRKRILADSDMQLLAHGYGNIDKLEYFARCSTLDAQYFLSRSPPPIPAPYFESSHHLRHVVLTSIRSSADFGNSWYTHPKEQDSKYIVVLMYDHCFDGRKMDRDRFFSTSMTIWSKEKFGDILERRHRKRRDEKEPSPELRLQLEPIDIPSSKEPTPPIFLPPSQSQSENEPKAEVPDVLEDSKNEPEDQPETAKYPSEFSDISEEAIQDINTFFEPKSEKNDDEKDIGIVVEKIVQEILVKEVQKVYSESVRPIENGARRMSSTIEPINFKRQLEQKYRSVSPTNSSSIASSSISNSPNNNSLPLPPTSAIIQPQPQTSSSSPSCSSSSSRNFPQFLNGNHHRNLTAIESTINEVVRTSRNSSQKNGQIIEEADVLPSTSQILINANSQQIATNSKYTLLMNGSIAAKARKDYLQERWKQFYRIPALWDHDYCRKPDYDTERENTEIAENIKMEIFAKFNSTGPITPSFCQSSPDKAIPLRGVHPQRKRGRPPGSKNKMKEDSIGGTAEIMEKIGGSGGNKKKRDSEDGGICGGILGFDENGTPIKKKRGRPKGSVNKRLSIDEKDRPLIFQIDQAPIEKAKEKEELPLSPEKIRQLRAEANSLRNRMRQKMVQKMAESAKEAWFKTRDEAIQKWRENEEWAELREKCYQQRMASCVPFEPRFFLPDETVYGFLEDAKNGKNLAVAIQRGLTKIGTARDCHLRIDRLCRNYCAALADYHCDIVFDKISRTFYLSTLADSYVLVNGIVVFRKMLTPHEEAFRTRVNTNNESTSTSTSCSSSKSTKTIKYSCNCQEEIEKLKNIQKRENHQIDSDKNAKKNFRGIIMRRGVYSRGHENFLENQSLSSAISSGIQISHRESFPPKILVPDSQFEFGEQEEDHYFAPKMAPSKNRRNIHEQLGRPSTSSASPFFNNQQKLYGPSSSSFSSSSSSASTRKISAVDSQNFLSKNWKNHDLEEFSPRKTAEKLRKKQVRMDEFLFKARRIDKGAREFGLLTTQNPKRGSQKKRESIDKLEITKNEQETCQLDETLPPEPETSHESELDATLPLTPPTFSRAKKSAPQKITNFIMKLPAKRPVFEEDQEEKMGPRAKRTQRDSNILLKIEETQRKTRGAEILSREEMVRNLVDQQFLDDCQNGFENRKKEARAELSDGTVIRNKSDRKHLMHGTTCKCCKGYYDKLDMTPEAKNQYIDQISRHRYVHQALPDTPEHYWDLTLGPTDEQLLASSSSYSSSPSSSNSNSFNSPKLSTWQIRQKPPTKLANWD</sequence>
<accession>A0A9P1N0J9</accession>
<feature type="region of interest" description="Disordered" evidence="5">
    <location>
        <begin position="122"/>
        <end position="153"/>
    </location>
</feature>
<protein>
    <recommendedName>
        <fullName evidence="6">PHD-type domain-containing protein</fullName>
    </recommendedName>
</protein>
<dbReference type="InterPro" id="IPR019787">
    <property type="entry name" value="Znf_PHD-finger"/>
</dbReference>
<dbReference type="InterPro" id="IPR011011">
    <property type="entry name" value="Znf_FYVE_PHD"/>
</dbReference>
<gene>
    <name evidence="7" type="ORF">CAMP_LOCUS8145</name>
</gene>
<dbReference type="Gene3D" id="3.30.40.10">
    <property type="entry name" value="Zinc/RING finger domain, C3HC4 (zinc finger)"/>
    <property type="match status" value="1"/>
</dbReference>
<dbReference type="Gene3D" id="2.30.30.1150">
    <property type="match status" value="1"/>
</dbReference>